<dbReference type="InterPro" id="IPR011014">
    <property type="entry name" value="MscS_channel_TM-2"/>
</dbReference>
<evidence type="ECO:0000256" key="4">
    <source>
        <dbReference type="ARBA" id="ARBA00022692"/>
    </source>
</evidence>
<evidence type="ECO:0000259" key="10">
    <source>
        <dbReference type="Pfam" id="PF21082"/>
    </source>
</evidence>
<feature type="compositionally biased region" description="Pro residues" evidence="7">
    <location>
        <begin position="331"/>
        <end position="345"/>
    </location>
</feature>
<accession>A0A6J6LAD2</accession>
<evidence type="ECO:0000256" key="2">
    <source>
        <dbReference type="ARBA" id="ARBA00008017"/>
    </source>
</evidence>
<feature type="domain" description="Mechanosensitive ion channel MscS" evidence="9">
    <location>
        <begin position="166"/>
        <end position="223"/>
    </location>
</feature>
<proteinExistence type="inferred from homology"/>
<dbReference type="GO" id="GO:0008381">
    <property type="term" value="F:mechanosensitive monoatomic ion channel activity"/>
    <property type="evidence" value="ECO:0007669"/>
    <property type="project" value="InterPro"/>
</dbReference>
<keyword evidence="4 8" id="KW-0812">Transmembrane</keyword>
<dbReference type="Pfam" id="PF21082">
    <property type="entry name" value="MS_channel_3rd"/>
    <property type="match status" value="1"/>
</dbReference>
<evidence type="ECO:0000256" key="5">
    <source>
        <dbReference type="ARBA" id="ARBA00022989"/>
    </source>
</evidence>
<feature type="transmembrane region" description="Helical" evidence="8">
    <location>
        <begin position="54"/>
        <end position="74"/>
    </location>
</feature>
<evidence type="ECO:0000256" key="1">
    <source>
        <dbReference type="ARBA" id="ARBA00004651"/>
    </source>
</evidence>
<dbReference type="InterPro" id="IPR045276">
    <property type="entry name" value="YbiO_bact"/>
</dbReference>
<reference evidence="11" key="1">
    <citation type="submission" date="2020-05" db="EMBL/GenBank/DDBJ databases">
        <authorList>
            <person name="Chiriac C."/>
            <person name="Salcher M."/>
            <person name="Ghai R."/>
            <person name="Kavagutti S V."/>
        </authorList>
    </citation>
    <scope>NUCLEOTIDE SEQUENCE</scope>
</reference>
<feature type="domain" description="Mechanosensitive ion channel MscS C-terminal" evidence="10">
    <location>
        <begin position="235"/>
        <end position="322"/>
    </location>
</feature>
<gene>
    <name evidence="11" type="ORF">UFOPK2242_00763</name>
</gene>
<organism evidence="11">
    <name type="scientific">freshwater metagenome</name>
    <dbReference type="NCBI Taxonomy" id="449393"/>
    <lineage>
        <taxon>unclassified sequences</taxon>
        <taxon>metagenomes</taxon>
        <taxon>ecological metagenomes</taxon>
    </lineage>
</organism>
<dbReference type="FunFam" id="2.30.30.60:FF:000001">
    <property type="entry name" value="MscS Mechanosensitive ion channel"/>
    <property type="match status" value="1"/>
</dbReference>
<feature type="region of interest" description="Disordered" evidence="7">
    <location>
        <begin position="324"/>
        <end position="355"/>
    </location>
</feature>
<dbReference type="InterPro" id="IPR006685">
    <property type="entry name" value="MscS_channel_2nd"/>
</dbReference>
<protein>
    <submittedName>
        <fullName evidence="11">Unannotated protein</fullName>
    </submittedName>
</protein>
<evidence type="ECO:0000256" key="8">
    <source>
        <dbReference type="SAM" id="Phobius"/>
    </source>
</evidence>
<keyword evidence="6 8" id="KW-0472">Membrane</keyword>
<comment type="similarity">
    <text evidence="2">Belongs to the MscS (TC 1.A.23) family.</text>
</comment>
<dbReference type="SUPFAM" id="SSF82689">
    <property type="entry name" value="Mechanosensitive channel protein MscS (YggB), C-terminal domain"/>
    <property type="match status" value="1"/>
</dbReference>
<evidence type="ECO:0000313" key="11">
    <source>
        <dbReference type="EMBL" id="CAB4657449.1"/>
    </source>
</evidence>
<sequence>MIALAVLRAAEFAAPAPVSVCGPLGEQGVLCRVVYGATDSSGAARASEILAKPFRIALILAVAWIVTRILRVLVRRFVKHISTNAADRFTALGKRTGISLLTPAEASLRREQRANTIGTVLRSLVSLLVWSTAAIMCMQLLGISLAALGISVGILGAALAFGSQALVRDLVTGAFMLVEDQYGVGDVVDLGSATGTVEHVTLRLTRVRDVDGVVWYVPNGEIRRVGNKTQQWAVVNLDVPVAYETDIDLVIGALNTAGAALSSDAEIADALLLPPEVLGIESISADRILVRISIRTVATKQWVVARALRGHVKKALDDAGIDPGLGQLGTPIPPGAGAPKSPAPPARGGVSGLGS</sequence>
<dbReference type="InterPro" id="IPR011066">
    <property type="entry name" value="MscS_channel_C_sf"/>
</dbReference>
<dbReference type="Gene3D" id="1.10.287.1260">
    <property type="match status" value="1"/>
</dbReference>
<comment type="subcellular location">
    <subcellularLocation>
        <location evidence="1">Cell membrane</location>
        <topology evidence="1">Multi-pass membrane protein</topology>
    </subcellularLocation>
</comment>
<feature type="transmembrane region" description="Helical" evidence="8">
    <location>
        <begin position="147"/>
        <end position="167"/>
    </location>
</feature>
<evidence type="ECO:0000256" key="7">
    <source>
        <dbReference type="SAM" id="MobiDB-lite"/>
    </source>
</evidence>
<dbReference type="Gene3D" id="2.30.30.60">
    <property type="match status" value="1"/>
</dbReference>
<dbReference type="EMBL" id="CAEZWM010000081">
    <property type="protein sequence ID" value="CAB4657449.1"/>
    <property type="molecule type" value="Genomic_DNA"/>
</dbReference>
<evidence type="ECO:0000259" key="9">
    <source>
        <dbReference type="Pfam" id="PF00924"/>
    </source>
</evidence>
<keyword evidence="3" id="KW-1003">Cell membrane</keyword>
<dbReference type="Pfam" id="PF00924">
    <property type="entry name" value="MS_channel_2nd"/>
    <property type="match status" value="1"/>
</dbReference>
<keyword evidence="5 8" id="KW-1133">Transmembrane helix</keyword>
<dbReference type="AlphaFoldDB" id="A0A6J6LAD2"/>
<dbReference type="SUPFAM" id="SSF82861">
    <property type="entry name" value="Mechanosensitive channel protein MscS (YggB), transmembrane region"/>
    <property type="match status" value="1"/>
</dbReference>
<dbReference type="SUPFAM" id="SSF50182">
    <property type="entry name" value="Sm-like ribonucleoproteins"/>
    <property type="match status" value="1"/>
</dbReference>
<dbReference type="InterPro" id="IPR023408">
    <property type="entry name" value="MscS_beta-dom_sf"/>
</dbReference>
<dbReference type="PANTHER" id="PTHR30460:SF0">
    <property type="entry name" value="MODERATE CONDUCTANCE MECHANOSENSITIVE CHANNEL YBIO"/>
    <property type="match status" value="1"/>
</dbReference>
<evidence type="ECO:0000256" key="3">
    <source>
        <dbReference type="ARBA" id="ARBA00022475"/>
    </source>
</evidence>
<name>A0A6J6LAD2_9ZZZZ</name>
<dbReference type="InterPro" id="IPR010920">
    <property type="entry name" value="LSM_dom_sf"/>
</dbReference>
<evidence type="ECO:0000256" key="6">
    <source>
        <dbReference type="ARBA" id="ARBA00023136"/>
    </source>
</evidence>
<dbReference type="Gene3D" id="3.30.70.100">
    <property type="match status" value="1"/>
</dbReference>
<dbReference type="PANTHER" id="PTHR30460">
    <property type="entry name" value="MODERATE CONDUCTANCE MECHANOSENSITIVE CHANNEL YBIO"/>
    <property type="match status" value="1"/>
</dbReference>
<dbReference type="GO" id="GO:0005886">
    <property type="term" value="C:plasma membrane"/>
    <property type="evidence" value="ECO:0007669"/>
    <property type="project" value="UniProtKB-SubCell"/>
</dbReference>
<dbReference type="InterPro" id="IPR049278">
    <property type="entry name" value="MS_channel_C"/>
</dbReference>